<dbReference type="EMBL" id="PUEJ01000003">
    <property type="protein sequence ID" value="PRH87731.1"/>
    <property type="molecule type" value="Genomic_DNA"/>
</dbReference>
<dbReference type="OrthoDB" id="8449413at2"/>
<comment type="caution">
    <text evidence="1">The sequence shown here is derived from an EMBL/GenBank/DDBJ whole genome shotgun (WGS) entry which is preliminary data.</text>
</comment>
<accession>A0A2S9QEF6</accession>
<name>A0A2S9QEF6_9HYPH</name>
<dbReference type="Proteomes" id="UP000237682">
    <property type="component" value="Unassembled WGS sequence"/>
</dbReference>
<dbReference type="AlphaFoldDB" id="A0A2S9QEF6"/>
<gene>
    <name evidence="1" type="ORF">C5L14_07305</name>
</gene>
<protein>
    <submittedName>
        <fullName evidence="1">Uncharacterized protein</fullName>
    </submittedName>
</protein>
<organism evidence="1 2">
    <name type="scientific">Labrys okinawensis</name>
    <dbReference type="NCBI Taxonomy" id="346911"/>
    <lineage>
        <taxon>Bacteria</taxon>
        <taxon>Pseudomonadati</taxon>
        <taxon>Pseudomonadota</taxon>
        <taxon>Alphaproteobacteria</taxon>
        <taxon>Hyphomicrobiales</taxon>
        <taxon>Xanthobacteraceae</taxon>
        <taxon>Labrys</taxon>
    </lineage>
</organism>
<proteinExistence type="predicted"/>
<dbReference type="RefSeq" id="WP_105861398.1">
    <property type="nucleotide sequence ID" value="NZ_PUEJ01000003.1"/>
</dbReference>
<evidence type="ECO:0000313" key="1">
    <source>
        <dbReference type="EMBL" id="PRH87731.1"/>
    </source>
</evidence>
<sequence>MRKFDLAPGRVHPTEPPARAGEICLGASLRRTSQKGFRTGLAGALCLAAAAGFIGTPAKAYDYMALGVGTMPCKYWLSTTRLEGEGNSWILGWWTGLNSRNDNHWVGSRTDGNGIILAVKGVCQHQPDMLLMNAIDSVFKKMASPNK</sequence>
<evidence type="ECO:0000313" key="2">
    <source>
        <dbReference type="Proteomes" id="UP000237682"/>
    </source>
</evidence>
<reference evidence="1 2" key="1">
    <citation type="submission" date="2018-02" db="EMBL/GenBank/DDBJ databases">
        <title>Whole genome sequencing of endophytic bacterium.</title>
        <authorList>
            <person name="Eedara R."/>
            <person name="Podile A.R."/>
        </authorList>
    </citation>
    <scope>NUCLEOTIDE SEQUENCE [LARGE SCALE GENOMIC DNA]</scope>
    <source>
        <strain evidence="1 2">RP1T</strain>
    </source>
</reference>
<keyword evidence="2" id="KW-1185">Reference proteome</keyword>